<evidence type="ECO:0000256" key="1">
    <source>
        <dbReference type="PROSITE-ProRule" id="PRU00108"/>
    </source>
</evidence>
<sequence length="116" mass="13754">MTSNRLYPSLGPAPTRPPRTPNFSPKQHRILVDTFEEDNKPSLDRRRHLATLFGVPSRMLRIWFKNTRQRQRHDFQQKKVPRLSPVFALDYYGDDDEWPIRPDVYLPGKPCQSAFF</sequence>
<evidence type="ECO:0000259" key="4">
    <source>
        <dbReference type="PROSITE" id="PS50071"/>
    </source>
</evidence>
<reference evidence="5 6" key="1">
    <citation type="submission" date="2024-01" db="EMBL/GenBank/DDBJ databases">
        <title>A draft genome for the cacao thread blight pathogen Marasmiellus scandens.</title>
        <authorList>
            <person name="Baruah I.K."/>
            <person name="Leung J."/>
            <person name="Bukari Y."/>
            <person name="Amoako-Attah I."/>
            <person name="Meinhardt L.W."/>
            <person name="Bailey B.A."/>
            <person name="Cohen S.P."/>
        </authorList>
    </citation>
    <scope>NUCLEOTIDE SEQUENCE [LARGE SCALE GENOMIC DNA]</scope>
    <source>
        <strain evidence="5 6">GH-19</strain>
    </source>
</reference>
<dbReference type="Gene3D" id="1.10.10.60">
    <property type="entry name" value="Homeodomain-like"/>
    <property type="match status" value="1"/>
</dbReference>
<keyword evidence="1 2" id="KW-0539">Nucleus</keyword>
<dbReference type="InterPro" id="IPR009057">
    <property type="entry name" value="Homeodomain-like_sf"/>
</dbReference>
<keyword evidence="6" id="KW-1185">Reference proteome</keyword>
<dbReference type="CDD" id="cd00086">
    <property type="entry name" value="homeodomain"/>
    <property type="match status" value="1"/>
</dbReference>
<gene>
    <name evidence="5" type="primary">DUX4</name>
    <name evidence="5" type="ORF">VKT23_017629</name>
</gene>
<name>A0ABR1IRT1_9AGAR</name>
<comment type="caution">
    <text evidence="5">The sequence shown here is derived from an EMBL/GenBank/DDBJ whole genome shotgun (WGS) entry which is preliminary data.</text>
</comment>
<dbReference type="EMBL" id="JBANRG010000073">
    <property type="protein sequence ID" value="KAK7439408.1"/>
    <property type="molecule type" value="Genomic_DNA"/>
</dbReference>
<evidence type="ECO:0000256" key="2">
    <source>
        <dbReference type="RuleBase" id="RU000682"/>
    </source>
</evidence>
<dbReference type="PROSITE" id="PS50071">
    <property type="entry name" value="HOMEOBOX_2"/>
    <property type="match status" value="1"/>
</dbReference>
<feature type="region of interest" description="Disordered" evidence="3">
    <location>
        <begin position="1"/>
        <end position="25"/>
    </location>
</feature>
<dbReference type="SUPFAM" id="SSF46689">
    <property type="entry name" value="Homeodomain-like"/>
    <property type="match status" value="1"/>
</dbReference>
<proteinExistence type="predicted"/>
<dbReference type="Pfam" id="PF00046">
    <property type="entry name" value="Homeodomain"/>
    <property type="match status" value="1"/>
</dbReference>
<keyword evidence="1 2" id="KW-0238">DNA-binding</keyword>
<comment type="subcellular location">
    <subcellularLocation>
        <location evidence="1 2">Nucleus</location>
    </subcellularLocation>
</comment>
<organism evidence="5 6">
    <name type="scientific">Marasmiellus scandens</name>
    <dbReference type="NCBI Taxonomy" id="2682957"/>
    <lineage>
        <taxon>Eukaryota</taxon>
        <taxon>Fungi</taxon>
        <taxon>Dikarya</taxon>
        <taxon>Basidiomycota</taxon>
        <taxon>Agaricomycotina</taxon>
        <taxon>Agaricomycetes</taxon>
        <taxon>Agaricomycetidae</taxon>
        <taxon>Agaricales</taxon>
        <taxon>Marasmiineae</taxon>
        <taxon>Omphalotaceae</taxon>
        <taxon>Marasmiellus</taxon>
    </lineage>
</organism>
<feature type="DNA-binding region" description="Homeobox" evidence="1">
    <location>
        <begin position="16"/>
        <end position="75"/>
    </location>
</feature>
<dbReference type="Proteomes" id="UP001498398">
    <property type="component" value="Unassembled WGS sequence"/>
</dbReference>
<accession>A0ABR1IRT1</accession>
<feature type="domain" description="Homeobox" evidence="4">
    <location>
        <begin position="14"/>
        <end position="74"/>
    </location>
</feature>
<dbReference type="GO" id="GO:0003677">
    <property type="term" value="F:DNA binding"/>
    <property type="evidence" value="ECO:0007669"/>
    <property type="project" value="UniProtKB-KW"/>
</dbReference>
<dbReference type="SMART" id="SM00389">
    <property type="entry name" value="HOX"/>
    <property type="match status" value="1"/>
</dbReference>
<evidence type="ECO:0000313" key="5">
    <source>
        <dbReference type="EMBL" id="KAK7439408.1"/>
    </source>
</evidence>
<dbReference type="InterPro" id="IPR001356">
    <property type="entry name" value="HD"/>
</dbReference>
<evidence type="ECO:0000313" key="6">
    <source>
        <dbReference type="Proteomes" id="UP001498398"/>
    </source>
</evidence>
<evidence type="ECO:0000256" key="3">
    <source>
        <dbReference type="SAM" id="MobiDB-lite"/>
    </source>
</evidence>
<keyword evidence="1 2" id="KW-0371">Homeobox</keyword>
<protein>
    <submittedName>
        <fullName evidence="5">Homeobox protein</fullName>
    </submittedName>
</protein>